<dbReference type="GO" id="GO:0016652">
    <property type="term" value="F:oxidoreductase activity, acting on NAD(P)H as acceptor"/>
    <property type="evidence" value="ECO:0007669"/>
    <property type="project" value="InterPro"/>
</dbReference>
<evidence type="ECO:0000256" key="4">
    <source>
        <dbReference type="PIRSR" id="PIRSR000097-1"/>
    </source>
</evidence>
<comment type="similarity">
    <text evidence="1">Belongs to the aldo/keto reductase family.</text>
</comment>
<dbReference type="GO" id="GO:0016616">
    <property type="term" value="F:oxidoreductase activity, acting on the CH-OH group of donors, NAD or NADP as acceptor"/>
    <property type="evidence" value="ECO:0007669"/>
    <property type="project" value="UniProtKB-ARBA"/>
</dbReference>
<keyword evidence="2" id="KW-0521">NADP</keyword>
<dbReference type="PANTHER" id="PTHR43827">
    <property type="entry name" value="2,5-DIKETO-D-GLUCONIC ACID REDUCTASE"/>
    <property type="match status" value="1"/>
</dbReference>
<evidence type="ECO:0000256" key="2">
    <source>
        <dbReference type="ARBA" id="ARBA00022857"/>
    </source>
</evidence>
<dbReference type="FunFam" id="3.20.20.100:FF:000002">
    <property type="entry name" value="2,5-diketo-D-gluconic acid reductase A"/>
    <property type="match status" value="1"/>
</dbReference>
<feature type="binding site" evidence="5">
    <location>
        <position position="137"/>
    </location>
    <ligand>
        <name>substrate</name>
    </ligand>
</feature>
<dbReference type="InterPro" id="IPR036812">
    <property type="entry name" value="NAD(P)_OxRdtase_dom_sf"/>
</dbReference>
<dbReference type="Gene3D" id="3.20.20.100">
    <property type="entry name" value="NADP-dependent oxidoreductase domain"/>
    <property type="match status" value="1"/>
</dbReference>
<dbReference type="Proteomes" id="UP001217918">
    <property type="component" value="Unassembled WGS sequence"/>
</dbReference>
<feature type="site" description="Lowers pKa of active site Tyr" evidence="6">
    <location>
        <position position="106"/>
    </location>
</feature>
<dbReference type="InterPro" id="IPR020471">
    <property type="entry name" value="AKR"/>
</dbReference>
<dbReference type="InterPro" id="IPR023210">
    <property type="entry name" value="NADP_OxRdtase_dom"/>
</dbReference>
<dbReference type="InterPro" id="IPR018170">
    <property type="entry name" value="Aldo/ket_reductase_CS"/>
</dbReference>
<feature type="domain" description="NADP-dependent oxidoreductase" evidence="7">
    <location>
        <begin position="40"/>
        <end position="294"/>
    </location>
</feature>
<gene>
    <name evidence="8" type="ORF">P8C59_006935</name>
</gene>
<dbReference type="PIRSF" id="PIRSF000097">
    <property type="entry name" value="AKR"/>
    <property type="match status" value="1"/>
</dbReference>
<dbReference type="AlphaFoldDB" id="A0AAD9I8M9"/>
<dbReference type="PRINTS" id="PR00069">
    <property type="entry name" value="ALDKETRDTASE"/>
</dbReference>
<dbReference type="InterPro" id="IPR044494">
    <property type="entry name" value="AKR3C2/3"/>
</dbReference>
<dbReference type="CDD" id="cd19120">
    <property type="entry name" value="AKR_AKR3C2-3"/>
    <property type="match status" value="1"/>
</dbReference>
<dbReference type="Pfam" id="PF00248">
    <property type="entry name" value="Aldo_ket_red"/>
    <property type="match status" value="1"/>
</dbReference>
<evidence type="ECO:0000256" key="6">
    <source>
        <dbReference type="PIRSR" id="PIRSR000097-3"/>
    </source>
</evidence>
<dbReference type="SUPFAM" id="SSF51430">
    <property type="entry name" value="NAD(P)-linked oxidoreductase"/>
    <property type="match status" value="1"/>
</dbReference>
<evidence type="ECO:0000256" key="3">
    <source>
        <dbReference type="ARBA" id="ARBA00023002"/>
    </source>
</evidence>
<protein>
    <recommendedName>
        <fullName evidence="7">NADP-dependent oxidoreductase domain-containing protein</fullName>
    </recommendedName>
</protein>
<reference evidence="8" key="1">
    <citation type="journal article" date="2023" name="Mol. Plant Microbe Interact.">
        <title>Elucidating the Obligate Nature and Biological Capacity of an Invasive Fungal Corn Pathogen.</title>
        <authorList>
            <person name="MacCready J.S."/>
            <person name="Roggenkamp E.M."/>
            <person name="Gdanetz K."/>
            <person name="Chilvers M.I."/>
        </authorList>
    </citation>
    <scope>NUCLEOTIDE SEQUENCE</scope>
    <source>
        <strain evidence="8">PM02</strain>
    </source>
</reference>
<accession>A0AAD9I8M9</accession>
<evidence type="ECO:0000313" key="8">
    <source>
        <dbReference type="EMBL" id="KAK2072590.1"/>
    </source>
</evidence>
<sequence>MNSIAGSHEPDASGQDPKQVGYMPQLKLADGHSIPMLGYGLGTANFKGQGKPVGDFCQKIVDDTVMAIKAGYYHLDGAEAYGNEEELGAAIKQAGVPREKLFVTTKTSVREGDTIEGAFSRSLEKLGLDYVDLYLIHAPFWAQGPEDLQQKWAEVEAIKASGRARSIGVSNYLQEHLEPVLQTAKEPPVVNQIEYHPYLQHGDLVDFHRKHRIAIEAYAPLAAITKAAPGPVDAVYEALAKKYGVSPGAIALRWCLDQGMVALTTSSNENRLKMFLTDLSAFKLTPKEVEDIAESGKQKHWRCFWKNKFAEDDRRESEGLLIVHMLNVRSVVFGEPPVFLPVQHQ</sequence>
<proteinExistence type="inferred from homology"/>
<evidence type="ECO:0000313" key="9">
    <source>
        <dbReference type="Proteomes" id="UP001217918"/>
    </source>
</evidence>
<keyword evidence="3" id="KW-0560">Oxidoreductase</keyword>
<organism evidence="8 9">
    <name type="scientific">Phyllachora maydis</name>
    <dbReference type="NCBI Taxonomy" id="1825666"/>
    <lineage>
        <taxon>Eukaryota</taxon>
        <taxon>Fungi</taxon>
        <taxon>Dikarya</taxon>
        <taxon>Ascomycota</taxon>
        <taxon>Pezizomycotina</taxon>
        <taxon>Sordariomycetes</taxon>
        <taxon>Sordariomycetidae</taxon>
        <taxon>Phyllachorales</taxon>
        <taxon>Phyllachoraceae</taxon>
        <taxon>Phyllachora</taxon>
    </lineage>
</organism>
<dbReference type="PANTHER" id="PTHR43827:SF3">
    <property type="entry name" value="NADP-DEPENDENT OXIDOREDUCTASE DOMAIN-CONTAINING PROTEIN"/>
    <property type="match status" value="1"/>
</dbReference>
<evidence type="ECO:0000256" key="5">
    <source>
        <dbReference type="PIRSR" id="PIRSR000097-2"/>
    </source>
</evidence>
<dbReference type="PROSITE" id="PS00062">
    <property type="entry name" value="ALDOKETO_REDUCTASE_2"/>
    <property type="match status" value="1"/>
</dbReference>
<comment type="caution">
    <text evidence="8">The sequence shown here is derived from an EMBL/GenBank/DDBJ whole genome shotgun (WGS) entry which is preliminary data.</text>
</comment>
<name>A0AAD9I8M9_9PEZI</name>
<evidence type="ECO:0000256" key="1">
    <source>
        <dbReference type="ARBA" id="ARBA00007905"/>
    </source>
</evidence>
<keyword evidence="9" id="KW-1185">Reference proteome</keyword>
<dbReference type="EMBL" id="JAQQPM010000006">
    <property type="protein sequence ID" value="KAK2072590.1"/>
    <property type="molecule type" value="Genomic_DNA"/>
</dbReference>
<feature type="active site" description="Proton donor" evidence="4">
    <location>
        <position position="81"/>
    </location>
</feature>
<evidence type="ECO:0000259" key="7">
    <source>
        <dbReference type="Pfam" id="PF00248"/>
    </source>
</evidence>